<dbReference type="Gene3D" id="1.10.940.10">
    <property type="entry name" value="NusB-like"/>
    <property type="match status" value="1"/>
</dbReference>
<evidence type="ECO:0000259" key="6">
    <source>
        <dbReference type="Pfam" id="PF01029"/>
    </source>
</evidence>
<organism evidence="7 8">
    <name type="scientific">Candidatus Borkfalkia excrementigallinarum</name>
    <dbReference type="NCBI Taxonomy" id="2838506"/>
    <lineage>
        <taxon>Bacteria</taxon>
        <taxon>Bacillati</taxon>
        <taxon>Bacillota</taxon>
        <taxon>Clostridia</taxon>
        <taxon>Christensenellales</taxon>
        <taxon>Christensenellaceae</taxon>
        <taxon>Candidatus Borkfalkia</taxon>
    </lineage>
</organism>
<dbReference type="InterPro" id="IPR006027">
    <property type="entry name" value="NusB_RsmB_TIM44"/>
</dbReference>
<gene>
    <name evidence="7" type="primary">nusB</name>
    <name evidence="7" type="ORF">H9729_03705</name>
</gene>
<dbReference type="EMBL" id="DXCQ01000028">
    <property type="protein sequence ID" value="HIY96770.1"/>
    <property type="molecule type" value="Genomic_DNA"/>
</dbReference>
<dbReference type="NCBIfam" id="TIGR01951">
    <property type="entry name" value="nusB"/>
    <property type="match status" value="1"/>
</dbReference>
<proteinExistence type="inferred from homology"/>
<evidence type="ECO:0000256" key="5">
    <source>
        <dbReference type="ARBA" id="ARBA00023163"/>
    </source>
</evidence>
<sequence>MRNKARECAFKIIFASLFHEEDEPSSRGMSKAFGLEELDEEETGYTNKLVALVQEHKDELIGQLDKYSIGFSEKRLFPADKSLLLMAMAEMKYVDEVPDIVAIDEAVGLAKKYSTERSAGFVNGVLAAYLNGGKE</sequence>
<dbReference type="AlphaFoldDB" id="A0A9D1ZVT4"/>
<evidence type="ECO:0000256" key="4">
    <source>
        <dbReference type="ARBA" id="ARBA00023015"/>
    </source>
</evidence>
<dbReference type="GO" id="GO:0031564">
    <property type="term" value="P:transcription antitermination"/>
    <property type="evidence" value="ECO:0007669"/>
    <property type="project" value="UniProtKB-KW"/>
</dbReference>
<keyword evidence="4" id="KW-0805">Transcription regulation</keyword>
<evidence type="ECO:0000313" key="7">
    <source>
        <dbReference type="EMBL" id="HIY96770.1"/>
    </source>
</evidence>
<dbReference type="GO" id="GO:0005829">
    <property type="term" value="C:cytosol"/>
    <property type="evidence" value="ECO:0007669"/>
    <property type="project" value="TreeGrafter"/>
</dbReference>
<protein>
    <submittedName>
        <fullName evidence="7">Transcription antitermination factor NusB</fullName>
    </submittedName>
</protein>
<feature type="domain" description="NusB/RsmB/TIM44" evidence="6">
    <location>
        <begin position="4"/>
        <end position="129"/>
    </location>
</feature>
<evidence type="ECO:0000256" key="3">
    <source>
        <dbReference type="ARBA" id="ARBA00022884"/>
    </source>
</evidence>
<dbReference type="GO" id="GO:0003723">
    <property type="term" value="F:RNA binding"/>
    <property type="evidence" value="ECO:0007669"/>
    <property type="project" value="UniProtKB-KW"/>
</dbReference>
<keyword evidence="2" id="KW-0889">Transcription antitermination</keyword>
<dbReference type="InterPro" id="IPR011605">
    <property type="entry name" value="NusB_fam"/>
</dbReference>
<name>A0A9D1ZVT4_9FIRM</name>
<accession>A0A9D1ZVT4</accession>
<dbReference type="PANTHER" id="PTHR11078:SF3">
    <property type="entry name" value="ANTITERMINATION NUSB DOMAIN-CONTAINING PROTEIN"/>
    <property type="match status" value="1"/>
</dbReference>
<dbReference type="SUPFAM" id="SSF48013">
    <property type="entry name" value="NusB-like"/>
    <property type="match status" value="1"/>
</dbReference>
<dbReference type="PANTHER" id="PTHR11078">
    <property type="entry name" value="N UTILIZATION SUBSTANCE PROTEIN B-RELATED"/>
    <property type="match status" value="1"/>
</dbReference>
<dbReference type="InterPro" id="IPR035926">
    <property type="entry name" value="NusB-like_sf"/>
</dbReference>
<reference evidence="7" key="1">
    <citation type="journal article" date="2021" name="PeerJ">
        <title>Extensive microbial diversity within the chicken gut microbiome revealed by metagenomics and culture.</title>
        <authorList>
            <person name="Gilroy R."/>
            <person name="Ravi A."/>
            <person name="Getino M."/>
            <person name="Pursley I."/>
            <person name="Horton D.L."/>
            <person name="Alikhan N.F."/>
            <person name="Baker D."/>
            <person name="Gharbi K."/>
            <person name="Hall N."/>
            <person name="Watson M."/>
            <person name="Adriaenssens E.M."/>
            <person name="Foster-Nyarko E."/>
            <person name="Jarju S."/>
            <person name="Secka A."/>
            <person name="Antonio M."/>
            <person name="Oren A."/>
            <person name="Chaudhuri R.R."/>
            <person name="La Ragione R."/>
            <person name="Hildebrand F."/>
            <person name="Pallen M.J."/>
        </authorList>
    </citation>
    <scope>NUCLEOTIDE SEQUENCE</scope>
    <source>
        <strain evidence="7">1345</strain>
    </source>
</reference>
<comment type="similarity">
    <text evidence="1">Belongs to the NusB family.</text>
</comment>
<evidence type="ECO:0000256" key="2">
    <source>
        <dbReference type="ARBA" id="ARBA00022814"/>
    </source>
</evidence>
<comment type="caution">
    <text evidence="7">The sequence shown here is derived from an EMBL/GenBank/DDBJ whole genome shotgun (WGS) entry which is preliminary data.</text>
</comment>
<reference evidence="7" key="2">
    <citation type="submission" date="2021-04" db="EMBL/GenBank/DDBJ databases">
        <authorList>
            <person name="Gilroy R."/>
        </authorList>
    </citation>
    <scope>NUCLEOTIDE SEQUENCE</scope>
    <source>
        <strain evidence="7">1345</strain>
    </source>
</reference>
<dbReference type="Proteomes" id="UP000886750">
    <property type="component" value="Unassembled WGS sequence"/>
</dbReference>
<dbReference type="Pfam" id="PF01029">
    <property type="entry name" value="NusB"/>
    <property type="match status" value="1"/>
</dbReference>
<dbReference type="GO" id="GO:0006353">
    <property type="term" value="P:DNA-templated transcription termination"/>
    <property type="evidence" value="ECO:0007669"/>
    <property type="project" value="InterPro"/>
</dbReference>
<keyword evidence="5" id="KW-0804">Transcription</keyword>
<evidence type="ECO:0000256" key="1">
    <source>
        <dbReference type="ARBA" id="ARBA00005952"/>
    </source>
</evidence>
<keyword evidence="3" id="KW-0694">RNA-binding</keyword>
<evidence type="ECO:0000313" key="8">
    <source>
        <dbReference type="Proteomes" id="UP000886750"/>
    </source>
</evidence>